<protein>
    <submittedName>
        <fullName evidence="2">NAD(P)-dependent alcohol dehydrogenase</fullName>
    </submittedName>
</protein>
<dbReference type="AlphaFoldDB" id="A0A848IXA2"/>
<dbReference type="PANTHER" id="PTHR44013:SF1">
    <property type="entry name" value="ZINC-TYPE ALCOHOL DEHYDROGENASE-LIKE PROTEIN C16A3.02C"/>
    <property type="match status" value="1"/>
</dbReference>
<dbReference type="GO" id="GO:0016491">
    <property type="term" value="F:oxidoreductase activity"/>
    <property type="evidence" value="ECO:0007669"/>
    <property type="project" value="InterPro"/>
</dbReference>
<dbReference type="InterPro" id="IPR052733">
    <property type="entry name" value="Chloroplast_QOR"/>
</dbReference>
<gene>
    <name evidence="2" type="ORF">HH304_05255</name>
</gene>
<dbReference type="Gene3D" id="3.40.50.720">
    <property type="entry name" value="NAD(P)-binding Rossmann-like Domain"/>
    <property type="match status" value="1"/>
</dbReference>
<sequence length="324" mass="35393">MKAVVLTKYGSPEGLTITDISTPIPGNNEVLVKIHATTVTAADTEVRRFKIQPLFWLPLRLVMGLFKPKKNLILGQEFSGEIVDTGSNVSNFQKGDLVFGSGGIKMACQAELKIQNEHSAIVHKPSGISFDEASTIPLGGLNALHYLRKGKINNNDKVLIIGAGGAIGTYAVQYAKYVGAHVTAIDTGIKLDMLKAIGADEVIDFNKEDFWLSKKRYSLIFDVASKTGYSKCISALSESGRFIPADYSLTLMLRGFLTSLFTDKKVIVTLAGDNKEDLMYMANLINEGQIKPVIGKTFSLEEIPEANRLIESNQKLGCFVVRVQ</sequence>
<dbReference type="Proteomes" id="UP000559010">
    <property type="component" value="Unassembled WGS sequence"/>
</dbReference>
<dbReference type="SUPFAM" id="SSF51735">
    <property type="entry name" value="NAD(P)-binding Rossmann-fold domains"/>
    <property type="match status" value="1"/>
</dbReference>
<name>A0A848IXA2_9BACT</name>
<organism evidence="2 3">
    <name type="scientific">Marinigracilibium pacificum</name>
    <dbReference type="NCBI Taxonomy" id="2729599"/>
    <lineage>
        <taxon>Bacteria</taxon>
        <taxon>Pseudomonadati</taxon>
        <taxon>Bacteroidota</taxon>
        <taxon>Cytophagia</taxon>
        <taxon>Cytophagales</taxon>
        <taxon>Flammeovirgaceae</taxon>
        <taxon>Marinigracilibium</taxon>
    </lineage>
</organism>
<dbReference type="Pfam" id="PF13602">
    <property type="entry name" value="ADH_zinc_N_2"/>
    <property type="match status" value="1"/>
</dbReference>
<dbReference type="SUPFAM" id="SSF50129">
    <property type="entry name" value="GroES-like"/>
    <property type="match status" value="1"/>
</dbReference>
<keyword evidence="3" id="KW-1185">Reference proteome</keyword>
<dbReference type="Gene3D" id="3.90.180.10">
    <property type="entry name" value="Medium-chain alcohol dehydrogenases, catalytic domain"/>
    <property type="match status" value="1"/>
</dbReference>
<reference evidence="2 3" key="1">
    <citation type="submission" date="2020-04" db="EMBL/GenBank/DDBJ databases">
        <title>Flammeovirgaceae bacterium KN852 isolated from deep sea.</title>
        <authorList>
            <person name="Zhang D.-C."/>
        </authorList>
    </citation>
    <scope>NUCLEOTIDE SEQUENCE [LARGE SCALE GENOMIC DNA]</scope>
    <source>
        <strain evidence="2 3">KN852</strain>
    </source>
</reference>
<dbReference type="SMART" id="SM00829">
    <property type="entry name" value="PKS_ER"/>
    <property type="match status" value="1"/>
</dbReference>
<accession>A0A848IXA2</accession>
<comment type="caution">
    <text evidence="2">The sequence shown here is derived from an EMBL/GenBank/DDBJ whole genome shotgun (WGS) entry which is preliminary data.</text>
</comment>
<evidence type="ECO:0000313" key="3">
    <source>
        <dbReference type="Proteomes" id="UP000559010"/>
    </source>
</evidence>
<dbReference type="CDD" id="cd08267">
    <property type="entry name" value="MDR1"/>
    <property type="match status" value="1"/>
</dbReference>
<dbReference type="InterPro" id="IPR020843">
    <property type="entry name" value="ER"/>
</dbReference>
<proteinExistence type="predicted"/>
<dbReference type="EMBL" id="JABBNU010000003">
    <property type="protein sequence ID" value="NMM47798.1"/>
    <property type="molecule type" value="Genomic_DNA"/>
</dbReference>
<dbReference type="Pfam" id="PF08240">
    <property type="entry name" value="ADH_N"/>
    <property type="match status" value="1"/>
</dbReference>
<dbReference type="InterPro" id="IPR036291">
    <property type="entry name" value="NAD(P)-bd_dom_sf"/>
</dbReference>
<feature type="domain" description="Enoyl reductase (ER)" evidence="1">
    <location>
        <begin position="10"/>
        <end position="321"/>
    </location>
</feature>
<dbReference type="PANTHER" id="PTHR44013">
    <property type="entry name" value="ZINC-TYPE ALCOHOL DEHYDROGENASE-LIKE PROTEIN C16A3.02C"/>
    <property type="match status" value="1"/>
</dbReference>
<dbReference type="InterPro" id="IPR013154">
    <property type="entry name" value="ADH-like_N"/>
</dbReference>
<dbReference type="RefSeq" id="WP_169678679.1">
    <property type="nucleotide sequence ID" value="NZ_JABBNU010000003.1"/>
</dbReference>
<evidence type="ECO:0000259" key="1">
    <source>
        <dbReference type="SMART" id="SM00829"/>
    </source>
</evidence>
<dbReference type="InterPro" id="IPR011032">
    <property type="entry name" value="GroES-like_sf"/>
</dbReference>
<evidence type="ECO:0000313" key="2">
    <source>
        <dbReference type="EMBL" id="NMM47798.1"/>
    </source>
</evidence>